<comment type="caution">
    <text evidence="1">The sequence shown here is derived from an EMBL/GenBank/DDBJ whole genome shotgun (WGS) entry which is preliminary data.</text>
</comment>
<reference evidence="1" key="1">
    <citation type="submission" date="2020-03" db="EMBL/GenBank/DDBJ databases">
        <title>Draft Genome Sequence of Cylindrodendrum hubeiense.</title>
        <authorList>
            <person name="Buettner E."/>
            <person name="Kellner H."/>
        </authorList>
    </citation>
    <scope>NUCLEOTIDE SEQUENCE</scope>
    <source>
        <strain evidence="1">IHI 201604</strain>
    </source>
</reference>
<dbReference type="OrthoDB" id="10056939at2759"/>
<name>A0A9P5LE74_9HYPO</name>
<evidence type="ECO:0000313" key="1">
    <source>
        <dbReference type="EMBL" id="KAF7554702.1"/>
    </source>
</evidence>
<accession>A0A9P5LE74</accession>
<dbReference type="EMBL" id="JAANBB010000029">
    <property type="protein sequence ID" value="KAF7554702.1"/>
    <property type="molecule type" value="Genomic_DNA"/>
</dbReference>
<evidence type="ECO:0000313" key="2">
    <source>
        <dbReference type="Proteomes" id="UP000722485"/>
    </source>
</evidence>
<evidence type="ECO:0008006" key="3">
    <source>
        <dbReference type="Google" id="ProtNLM"/>
    </source>
</evidence>
<protein>
    <recommendedName>
        <fullName evidence="3">C2H2-type domain-containing protein</fullName>
    </recommendedName>
</protein>
<organism evidence="1 2">
    <name type="scientific">Cylindrodendrum hubeiense</name>
    <dbReference type="NCBI Taxonomy" id="595255"/>
    <lineage>
        <taxon>Eukaryota</taxon>
        <taxon>Fungi</taxon>
        <taxon>Dikarya</taxon>
        <taxon>Ascomycota</taxon>
        <taxon>Pezizomycotina</taxon>
        <taxon>Sordariomycetes</taxon>
        <taxon>Hypocreomycetidae</taxon>
        <taxon>Hypocreales</taxon>
        <taxon>Nectriaceae</taxon>
        <taxon>Cylindrodendrum</taxon>
    </lineage>
</organism>
<dbReference type="AlphaFoldDB" id="A0A9P5LE74"/>
<dbReference type="Proteomes" id="UP000722485">
    <property type="component" value="Unassembled WGS sequence"/>
</dbReference>
<proteinExistence type="predicted"/>
<sequence length="234" mass="26335">MKAWFSSIEMINSRCGFCDTHFTTWAERQKHLAGHFKQGAGMEDWKGGRGFDEQIDDLVENDMPAFMIGEEQNTLEPFSASQVSHLIRPSDPEVGHLTSELAQLGRGTPEPGAYIWQEQLGLHSYRQVETFLLAFVTEELSHGRVPTDGQLQVKTSEIMYGPGNAWDQTWADNSQWLGLFKKKAGLIELPYGSGRNAFVGMDTGMDNSEDISSTFVENPDEAGQHRDQRFFQNP</sequence>
<keyword evidence="2" id="KW-1185">Reference proteome</keyword>
<gene>
    <name evidence="1" type="ORF">G7Z17_g2749</name>
</gene>